<gene>
    <name evidence="7" type="ORF">OH76DRAFT_594906</name>
</gene>
<keyword evidence="7" id="KW-0378">Hydrolase</keyword>
<dbReference type="Pfam" id="PF10609">
    <property type="entry name" value="ParA"/>
    <property type="match status" value="1"/>
</dbReference>
<evidence type="ECO:0000256" key="3">
    <source>
        <dbReference type="ARBA" id="ARBA00022840"/>
    </source>
</evidence>
<evidence type="ECO:0000313" key="7">
    <source>
        <dbReference type="EMBL" id="RDX56077.1"/>
    </source>
</evidence>
<dbReference type="GO" id="GO:0016787">
    <property type="term" value="F:hydrolase activity"/>
    <property type="evidence" value="ECO:0007669"/>
    <property type="project" value="UniProtKB-KW"/>
</dbReference>
<evidence type="ECO:0000256" key="5">
    <source>
        <dbReference type="ARBA" id="ARBA00023014"/>
    </source>
</evidence>
<dbReference type="GO" id="GO:0051539">
    <property type="term" value="F:4 iron, 4 sulfur cluster binding"/>
    <property type="evidence" value="ECO:0007669"/>
    <property type="project" value="TreeGrafter"/>
</dbReference>
<dbReference type="Proteomes" id="UP000256964">
    <property type="component" value="Unassembled WGS sequence"/>
</dbReference>
<evidence type="ECO:0000256" key="2">
    <source>
        <dbReference type="ARBA" id="ARBA00022741"/>
    </source>
</evidence>
<comment type="similarity">
    <text evidence="6">Belongs to the Mrp/NBP35 ATP-binding proteins family.</text>
</comment>
<protein>
    <submittedName>
        <fullName evidence="7">P-loop containing nucleoside triphosphate hydrolase protein</fullName>
    </submittedName>
</protein>
<dbReference type="FunFam" id="3.40.50.300:FF:001119">
    <property type="entry name" value="Iron-sulfur cluster carrier protein"/>
    <property type="match status" value="1"/>
</dbReference>
<keyword evidence="2" id="KW-0547">Nucleotide-binding</keyword>
<dbReference type="GO" id="GO:0016226">
    <property type="term" value="P:iron-sulfur cluster assembly"/>
    <property type="evidence" value="ECO:0007669"/>
    <property type="project" value="InterPro"/>
</dbReference>
<dbReference type="EMBL" id="KZ857381">
    <property type="protein sequence ID" value="RDX56077.1"/>
    <property type="molecule type" value="Genomic_DNA"/>
</dbReference>
<reference evidence="7 8" key="1">
    <citation type="journal article" date="2018" name="Biotechnol. Biofuels">
        <title>Integrative visual omics of the white-rot fungus Polyporus brumalis exposes the biotechnological potential of its oxidative enzymes for delignifying raw plant biomass.</title>
        <authorList>
            <person name="Miyauchi S."/>
            <person name="Rancon A."/>
            <person name="Drula E."/>
            <person name="Hage H."/>
            <person name="Chaduli D."/>
            <person name="Favel A."/>
            <person name="Grisel S."/>
            <person name="Henrissat B."/>
            <person name="Herpoel-Gimbert I."/>
            <person name="Ruiz-Duenas F.J."/>
            <person name="Chevret D."/>
            <person name="Hainaut M."/>
            <person name="Lin J."/>
            <person name="Wang M."/>
            <person name="Pangilinan J."/>
            <person name="Lipzen A."/>
            <person name="Lesage-Meessen L."/>
            <person name="Navarro D."/>
            <person name="Riley R."/>
            <person name="Grigoriev I.V."/>
            <person name="Zhou S."/>
            <person name="Raouche S."/>
            <person name="Rosso M.N."/>
        </authorList>
    </citation>
    <scope>NUCLEOTIDE SEQUENCE [LARGE SCALE GENOMIC DNA]</scope>
    <source>
        <strain evidence="7 8">BRFM 1820</strain>
    </source>
</reference>
<dbReference type="PANTHER" id="PTHR42961:SF2">
    <property type="entry name" value="IRON-SULFUR PROTEIN NUBPL"/>
    <property type="match status" value="1"/>
</dbReference>
<dbReference type="SUPFAM" id="SSF52540">
    <property type="entry name" value="P-loop containing nucleoside triphosphate hydrolases"/>
    <property type="match status" value="1"/>
</dbReference>
<dbReference type="GO" id="GO:0032981">
    <property type="term" value="P:mitochondrial respiratory chain complex I assembly"/>
    <property type="evidence" value="ECO:0007669"/>
    <property type="project" value="TreeGrafter"/>
</dbReference>
<keyword evidence="3" id="KW-0067">ATP-binding</keyword>
<accession>A0A371DU59</accession>
<evidence type="ECO:0000256" key="1">
    <source>
        <dbReference type="ARBA" id="ARBA00022723"/>
    </source>
</evidence>
<dbReference type="InterPro" id="IPR033756">
    <property type="entry name" value="YlxH/NBP35"/>
</dbReference>
<dbReference type="InterPro" id="IPR044304">
    <property type="entry name" value="NUBPL-like"/>
</dbReference>
<dbReference type="PANTHER" id="PTHR42961">
    <property type="entry name" value="IRON-SULFUR PROTEIN NUBPL"/>
    <property type="match status" value="1"/>
</dbReference>
<dbReference type="InterPro" id="IPR027417">
    <property type="entry name" value="P-loop_NTPase"/>
</dbReference>
<dbReference type="OrthoDB" id="1741334at2759"/>
<evidence type="ECO:0000313" key="8">
    <source>
        <dbReference type="Proteomes" id="UP000256964"/>
    </source>
</evidence>
<proteinExistence type="inferred from homology"/>
<organism evidence="7 8">
    <name type="scientific">Lentinus brumalis</name>
    <dbReference type="NCBI Taxonomy" id="2498619"/>
    <lineage>
        <taxon>Eukaryota</taxon>
        <taxon>Fungi</taxon>
        <taxon>Dikarya</taxon>
        <taxon>Basidiomycota</taxon>
        <taxon>Agaricomycotina</taxon>
        <taxon>Agaricomycetes</taxon>
        <taxon>Polyporales</taxon>
        <taxon>Polyporaceae</taxon>
        <taxon>Lentinus</taxon>
    </lineage>
</organism>
<dbReference type="Gene3D" id="3.40.50.300">
    <property type="entry name" value="P-loop containing nucleotide triphosphate hydrolases"/>
    <property type="match status" value="1"/>
</dbReference>
<sequence length="295" mass="31044">MPRKGGPIQKRSLPHVKKVLAVASGKGGVGKSTVAVNLAFSLALHAENAPRQRPRVGVLDLDIFGPSIPKLMALENAEEPELTDAGAIRPIVNHGLPCMSMGFLLPKAPGSDSSADTPVVWRGLMVQKAVQQLLFDVDWRDPASGAELDVLVIDMPPGTGDVPLTLGQLVNVDGAVIVSTPQDVALTDVRKGVTMFQKVSVPIVGLLLNESHFICPSCSSPHELFGSPASFRATAARFGVDVLGELPLVPGVSHGGDRGVPYTLSSAQEAGEAGGKQWKETMAGVANKVWQFLSR</sequence>
<dbReference type="GO" id="GO:0005739">
    <property type="term" value="C:mitochondrion"/>
    <property type="evidence" value="ECO:0007669"/>
    <property type="project" value="TreeGrafter"/>
</dbReference>
<dbReference type="AlphaFoldDB" id="A0A371DU59"/>
<dbReference type="CDD" id="cd02037">
    <property type="entry name" value="Mrp_NBP35"/>
    <property type="match status" value="1"/>
</dbReference>
<dbReference type="STRING" id="139420.A0A371DU59"/>
<dbReference type="HAMAP" id="MF_02040">
    <property type="entry name" value="Mrp_NBP35"/>
    <property type="match status" value="1"/>
</dbReference>
<keyword evidence="4" id="KW-0408">Iron</keyword>
<evidence type="ECO:0000256" key="6">
    <source>
        <dbReference type="ARBA" id="ARBA00024036"/>
    </source>
</evidence>
<keyword evidence="8" id="KW-1185">Reference proteome</keyword>
<dbReference type="GO" id="GO:0005524">
    <property type="term" value="F:ATP binding"/>
    <property type="evidence" value="ECO:0007669"/>
    <property type="project" value="UniProtKB-KW"/>
</dbReference>
<keyword evidence="5" id="KW-0411">Iron-sulfur</keyword>
<evidence type="ECO:0000256" key="4">
    <source>
        <dbReference type="ARBA" id="ARBA00023004"/>
    </source>
</evidence>
<dbReference type="GO" id="GO:0140663">
    <property type="term" value="F:ATP-dependent FeS chaperone activity"/>
    <property type="evidence" value="ECO:0007669"/>
    <property type="project" value="InterPro"/>
</dbReference>
<dbReference type="InterPro" id="IPR019591">
    <property type="entry name" value="Mrp/NBP35_ATP-bd"/>
</dbReference>
<keyword evidence="1" id="KW-0479">Metal-binding</keyword>
<name>A0A371DU59_9APHY</name>
<dbReference type="GO" id="GO:0046872">
    <property type="term" value="F:metal ion binding"/>
    <property type="evidence" value="ECO:0007669"/>
    <property type="project" value="UniProtKB-KW"/>
</dbReference>